<keyword evidence="3" id="KW-1185">Reference proteome</keyword>
<dbReference type="RefSeq" id="WP_131013059.1">
    <property type="nucleotide sequence ID" value="NZ_SIRE01000006.1"/>
</dbReference>
<feature type="transmembrane region" description="Helical" evidence="1">
    <location>
        <begin position="6"/>
        <end position="25"/>
    </location>
</feature>
<proteinExistence type="predicted"/>
<comment type="caution">
    <text evidence="2">The sequence shown here is derived from an EMBL/GenBank/DDBJ whole genome shotgun (WGS) entry which is preliminary data.</text>
</comment>
<dbReference type="Proteomes" id="UP000293142">
    <property type="component" value="Unassembled WGS sequence"/>
</dbReference>
<name>A0A4Q9DSF9_9BACL</name>
<evidence type="ECO:0000256" key="1">
    <source>
        <dbReference type="SAM" id="Phobius"/>
    </source>
</evidence>
<gene>
    <name evidence="2" type="ORF">EYB31_09425</name>
</gene>
<accession>A0A4Q9DSF9</accession>
<evidence type="ECO:0000313" key="3">
    <source>
        <dbReference type="Proteomes" id="UP000293142"/>
    </source>
</evidence>
<dbReference type="OrthoDB" id="2679368at2"/>
<keyword evidence="1" id="KW-1133">Transmembrane helix</keyword>
<dbReference type="AlphaFoldDB" id="A0A4Q9DSF9"/>
<organism evidence="2 3">
    <name type="scientific">Paenibacillus thalictri</name>
    <dbReference type="NCBI Taxonomy" id="2527873"/>
    <lineage>
        <taxon>Bacteria</taxon>
        <taxon>Bacillati</taxon>
        <taxon>Bacillota</taxon>
        <taxon>Bacilli</taxon>
        <taxon>Bacillales</taxon>
        <taxon>Paenibacillaceae</taxon>
        <taxon>Paenibacillus</taxon>
    </lineage>
</organism>
<reference evidence="2 3" key="1">
    <citation type="submission" date="2019-02" db="EMBL/GenBank/DDBJ databases">
        <title>Paenibacillus sp. nov., isolated from surface-sterilized tissue of Thalictrum simplex L.</title>
        <authorList>
            <person name="Tuo L."/>
        </authorList>
    </citation>
    <scope>NUCLEOTIDE SEQUENCE [LARGE SCALE GENOMIC DNA]</scope>
    <source>
        <strain evidence="2 3">N2SHLJ1</strain>
    </source>
</reference>
<evidence type="ECO:0000313" key="2">
    <source>
        <dbReference type="EMBL" id="TBL79814.1"/>
    </source>
</evidence>
<dbReference type="EMBL" id="SIRE01000006">
    <property type="protein sequence ID" value="TBL79814.1"/>
    <property type="molecule type" value="Genomic_DNA"/>
</dbReference>
<sequence length="89" mass="10092">MDQAWLIGGLLGLIVVVGLIFWRAAARKKQEGKVTSLKKYRRHAAKLQPCSYCRKKSAPLAFYADQQGKVIGVCRNCKPIAERQELMRM</sequence>
<keyword evidence="1" id="KW-0472">Membrane</keyword>
<keyword evidence="1" id="KW-0812">Transmembrane</keyword>
<protein>
    <submittedName>
        <fullName evidence="2">Uncharacterized protein</fullName>
    </submittedName>
</protein>